<dbReference type="InterPro" id="IPR028082">
    <property type="entry name" value="Peripla_BP_I"/>
</dbReference>
<organism evidence="10 11">
    <name type="scientific">Allomyces macrogynus (strain ATCC 38327)</name>
    <name type="common">Allomyces javanicus var. macrogynus</name>
    <dbReference type="NCBI Taxonomy" id="578462"/>
    <lineage>
        <taxon>Eukaryota</taxon>
        <taxon>Fungi</taxon>
        <taxon>Fungi incertae sedis</taxon>
        <taxon>Blastocladiomycota</taxon>
        <taxon>Blastocladiomycetes</taxon>
        <taxon>Blastocladiales</taxon>
        <taxon>Blastocladiaceae</taxon>
        <taxon>Allomyces</taxon>
    </lineage>
</organism>
<evidence type="ECO:0000256" key="4">
    <source>
        <dbReference type="ARBA" id="ARBA00023136"/>
    </source>
</evidence>
<keyword evidence="2 7" id="KW-0812">Transmembrane</keyword>
<dbReference type="STRING" id="578462.A0A0L0T4T7"/>
<evidence type="ECO:0000256" key="6">
    <source>
        <dbReference type="SAM" id="MobiDB-lite"/>
    </source>
</evidence>
<keyword evidence="4 7" id="KW-0472">Membrane</keyword>
<keyword evidence="8" id="KW-0732">Signal</keyword>
<comment type="subcellular location">
    <subcellularLocation>
        <location evidence="1">Membrane</location>
        <topology evidence="1">Multi-pass membrane protein</topology>
    </subcellularLocation>
</comment>
<reference evidence="11" key="2">
    <citation type="submission" date="2009-11" db="EMBL/GenBank/DDBJ databases">
        <title>The Genome Sequence of Allomyces macrogynus strain ATCC 38327.</title>
        <authorList>
            <consortium name="The Broad Institute Genome Sequencing Platform"/>
            <person name="Russ C."/>
            <person name="Cuomo C."/>
            <person name="Shea T."/>
            <person name="Young S.K."/>
            <person name="Zeng Q."/>
            <person name="Koehrsen M."/>
            <person name="Haas B."/>
            <person name="Borodovsky M."/>
            <person name="Guigo R."/>
            <person name="Alvarado L."/>
            <person name="Berlin A."/>
            <person name="Borenstein D."/>
            <person name="Chen Z."/>
            <person name="Engels R."/>
            <person name="Freedman E."/>
            <person name="Gellesch M."/>
            <person name="Goldberg J."/>
            <person name="Griggs A."/>
            <person name="Gujja S."/>
            <person name="Heiman D."/>
            <person name="Hepburn T."/>
            <person name="Howarth C."/>
            <person name="Jen D."/>
            <person name="Larson L."/>
            <person name="Lewis B."/>
            <person name="Mehta T."/>
            <person name="Park D."/>
            <person name="Pearson M."/>
            <person name="Roberts A."/>
            <person name="Saif S."/>
            <person name="Shenoy N."/>
            <person name="Sisk P."/>
            <person name="Stolte C."/>
            <person name="Sykes S."/>
            <person name="Walk T."/>
            <person name="White J."/>
            <person name="Yandava C."/>
            <person name="Burger G."/>
            <person name="Gray M.W."/>
            <person name="Holland P.W.H."/>
            <person name="King N."/>
            <person name="Lang F.B.F."/>
            <person name="Roger A.J."/>
            <person name="Ruiz-Trillo I."/>
            <person name="Lander E."/>
            <person name="Nusbaum C."/>
        </authorList>
    </citation>
    <scope>NUCLEOTIDE SEQUENCE [LARGE SCALE GENOMIC DNA]</scope>
    <source>
        <strain evidence="11">ATCC 38327</strain>
    </source>
</reference>
<feature type="transmembrane region" description="Helical" evidence="7">
    <location>
        <begin position="486"/>
        <end position="508"/>
    </location>
</feature>
<evidence type="ECO:0000256" key="5">
    <source>
        <dbReference type="ARBA" id="ARBA00023180"/>
    </source>
</evidence>
<evidence type="ECO:0000313" key="10">
    <source>
        <dbReference type="EMBL" id="KNE69721.1"/>
    </source>
</evidence>
<feature type="transmembrane region" description="Helical" evidence="7">
    <location>
        <begin position="645"/>
        <end position="667"/>
    </location>
</feature>
<dbReference type="InterPro" id="IPR050726">
    <property type="entry name" value="mGluR"/>
</dbReference>
<reference evidence="10 11" key="1">
    <citation type="submission" date="2009-11" db="EMBL/GenBank/DDBJ databases">
        <title>Annotation of Allomyces macrogynus ATCC 38327.</title>
        <authorList>
            <consortium name="The Broad Institute Genome Sequencing Platform"/>
            <person name="Russ C."/>
            <person name="Cuomo C."/>
            <person name="Burger G."/>
            <person name="Gray M.W."/>
            <person name="Holland P.W.H."/>
            <person name="King N."/>
            <person name="Lang F.B.F."/>
            <person name="Roger A.J."/>
            <person name="Ruiz-Trillo I."/>
            <person name="Young S.K."/>
            <person name="Zeng Q."/>
            <person name="Gargeya S."/>
            <person name="Fitzgerald M."/>
            <person name="Haas B."/>
            <person name="Abouelleil A."/>
            <person name="Alvarado L."/>
            <person name="Arachchi H.M."/>
            <person name="Berlin A."/>
            <person name="Chapman S.B."/>
            <person name="Gearin G."/>
            <person name="Goldberg J."/>
            <person name="Griggs A."/>
            <person name="Gujja S."/>
            <person name="Hansen M."/>
            <person name="Heiman D."/>
            <person name="Howarth C."/>
            <person name="Larimer J."/>
            <person name="Lui A."/>
            <person name="MacDonald P.J.P."/>
            <person name="McCowen C."/>
            <person name="Montmayeur A."/>
            <person name="Murphy C."/>
            <person name="Neiman D."/>
            <person name="Pearson M."/>
            <person name="Priest M."/>
            <person name="Roberts A."/>
            <person name="Saif S."/>
            <person name="Shea T."/>
            <person name="Sisk P."/>
            <person name="Stolte C."/>
            <person name="Sykes S."/>
            <person name="Wortman J."/>
            <person name="Nusbaum C."/>
            <person name="Birren B."/>
        </authorList>
    </citation>
    <scope>NUCLEOTIDE SEQUENCE [LARGE SCALE GENOMIC DNA]</scope>
    <source>
        <strain evidence="10 11">ATCC 38327</strain>
    </source>
</reference>
<feature type="transmembrane region" description="Helical" evidence="7">
    <location>
        <begin position="450"/>
        <end position="474"/>
    </location>
</feature>
<sequence>MRFSGSSPRYAAAAGMAGLALLLVLAAVTLPVLAAGGTFKIVVSLPETENKVTSGTVVSIQESLKVALDQVNAWAGANGNHTFQLDFKDTAKSLAPAVKSVFDAAKDGAVGLIGEKGSTITIPMALAANQFQMWQCSGSATSPTLSNKAEYRYFYRTIPPDSVQGAFIARFVRLMGWHSVAILFTGDSYGQGIMTTFSNEAVNQEITITTSQSFTASDVQADYTHELDAIQSSGTRIVVFLGTTSDFIPIARQARARGMIAADWVWIGSDGVNDLADTLYAQGNKYSDTDRENSNGVLVAFPTTQGPQFQAFWSAYQAKYPGRQGLAATATLFADCLQTMARGIVKLAGSIGVDKVNQRAYPSSMTVKDFVGKLDGVSGAVSFDENADRIADYTLRNLWNGQSNVVYTLAATASASLTASSTPVKFFGGSSSIPPDRPSSMLAYVTYKSIGGIIIMGIDALLILTVIAATIYLYTQREHASVKSMALFFLLQISLGIVMVLSSIFLWIDIPSTLTCNLQAWMFVIGLQLVLSAVAAKAYRIFKVFDNRQLAKLHKLSDTRLFLGCIVILLIQTSISVAWTLVAPLEPTLMATATSVSYKCASRNATLDTLFQTITLVYNALLLGLVTVLAFHTRKAYSLFRESKFIAYTAQNIFLCGVVVTPFLYLATESFALAAWFIKTFVVMYAAGFSFAALVGRIALVPYMESKKAAKGSGVKMSYSGDNGSSNDGTSSAEHMPGKMSTMSGKYPVKVANKLFETWHTNRITLFALEGFLGITRLTNNTEQGTLFKLRSLQFDPDPPSYPLCLELRADSKSFIIQFAKNDDKQKWVKALSVHCLVFSKSGGGSSRGNGTTNVTGGPMSGPLSTMRMQQSMNAPTTSMVGRSMGGGPAMGRDGNAAWAAAIKDMAPAPK</sequence>
<evidence type="ECO:0000256" key="3">
    <source>
        <dbReference type="ARBA" id="ARBA00022989"/>
    </source>
</evidence>
<dbReference type="Pfam" id="PF01094">
    <property type="entry name" value="ANF_receptor"/>
    <property type="match status" value="1"/>
</dbReference>
<dbReference type="Gene3D" id="3.40.50.2300">
    <property type="match status" value="2"/>
</dbReference>
<evidence type="ECO:0000256" key="7">
    <source>
        <dbReference type="SAM" id="Phobius"/>
    </source>
</evidence>
<name>A0A0L0T4T7_ALLM3</name>
<evidence type="ECO:0000256" key="2">
    <source>
        <dbReference type="ARBA" id="ARBA00022692"/>
    </source>
</evidence>
<dbReference type="GO" id="GO:0004930">
    <property type="term" value="F:G protein-coupled receptor activity"/>
    <property type="evidence" value="ECO:0007669"/>
    <property type="project" value="InterPro"/>
</dbReference>
<dbReference type="SUPFAM" id="SSF53822">
    <property type="entry name" value="Periplasmic binding protein-like I"/>
    <property type="match status" value="1"/>
</dbReference>
<dbReference type="Proteomes" id="UP000054350">
    <property type="component" value="Unassembled WGS sequence"/>
</dbReference>
<dbReference type="InterPro" id="IPR001828">
    <property type="entry name" value="ANF_lig-bd_rcpt"/>
</dbReference>
<evidence type="ECO:0000256" key="8">
    <source>
        <dbReference type="SAM" id="SignalP"/>
    </source>
</evidence>
<dbReference type="SUPFAM" id="SSF50729">
    <property type="entry name" value="PH domain-like"/>
    <property type="match status" value="1"/>
</dbReference>
<protein>
    <recommendedName>
        <fullName evidence="9">G-protein coupled receptors family 3 profile domain-containing protein</fullName>
    </recommendedName>
</protein>
<dbReference type="GO" id="GO:0016020">
    <property type="term" value="C:membrane"/>
    <property type="evidence" value="ECO:0007669"/>
    <property type="project" value="UniProtKB-SubCell"/>
</dbReference>
<gene>
    <name evidence="10" type="ORF">AMAG_14266</name>
</gene>
<dbReference type="OrthoDB" id="5597995at2759"/>
<dbReference type="eggNOG" id="KOG1056">
    <property type="taxonomic scope" value="Eukaryota"/>
</dbReference>
<feature type="transmembrane region" description="Helical" evidence="7">
    <location>
        <begin position="673"/>
        <end position="700"/>
    </location>
</feature>
<feature type="transmembrane region" description="Helical" evidence="7">
    <location>
        <begin position="520"/>
        <end position="540"/>
    </location>
</feature>
<proteinExistence type="predicted"/>
<dbReference type="PANTHER" id="PTHR24060">
    <property type="entry name" value="METABOTROPIC GLUTAMATE RECEPTOR"/>
    <property type="match status" value="1"/>
</dbReference>
<feature type="compositionally biased region" description="Low complexity" evidence="6">
    <location>
        <begin position="718"/>
        <end position="732"/>
    </location>
</feature>
<dbReference type="AlphaFoldDB" id="A0A0L0T4T7"/>
<keyword evidence="3 7" id="KW-1133">Transmembrane helix</keyword>
<dbReference type="Pfam" id="PF00003">
    <property type="entry name" value="7tm_3"/>
    <property type="match status" value="1"/>
</dbReference>
<feature type="region of interest" description="Disordered" evidence="6">
    <location>
        <begin position="718"/>
        <end position="737"/>
    </location>
</feature>
<dbReference type="InterPro" id="IPR017978">
    <property type="entry name" value="GPCR_3_C"/>
</dbReference>
<dbReference type="OMA" id="VNDKQNG"/>
<feature type="domain" description="G-protein coupled receptors family 3 profile" evidence="9">
    <location>
        <begin position="451"/>
        <end position="661"/>
    </location>
</feature>
<keyword evidence="5" id="KW-0325">Glycoprotein</keyword>
<evidence type="ECO:0000259" key="9">
    <source>
        <dbReference type="PROSITE" id="PS50259"/>
    </source>
</evidence>
<dbReference type="VEuPathDB" id="FungiDB:AMAG_14266"/>
<keyword evidence="11" id="KW-1185">Reference proteome</keyword>
<accession>A0A0L0T4T7</accession>
<feature type="transmembrane region" description="Helical" evidence="7">
    <location>
        <begin position="616"/>
        <end position="633"/>
    </location>
</feature>
<evidence type="ECO:0000313" key="11">
    <source>
        <dbReference type="Proteomes" id="UP000054350"/>
    </source>
</evidence>
<feature type="chain" id="PRO_5005548363" description="G-protein coupled receptors family 3 profile domain-containing protein" evidence="8">
    <location>
        <begin position="35"/>
        <end position="911"/>
    </location>
</feature>
<dbReference type="EMBL" id="GG745362">
    <property type="protein sequence ID" value="KNE69721.1"/>
    <property type="molecule type" value="Genomic_DNA"/>
</dbReference>
<feature type="transmembrane region" description="Helical" evidence="7">
    <location>
        <begin position="561"/>
        <end position="582"/>
    </location>
</feature>
<feature type="signal peptide" evidence="8">
    <location>
        <begin position="1"/>
        <end position="34"/>
    </location>
</feature>
<dbReference type="PROSITE" id="PS50259">
    <property type="entry name" value="G_PROTEIN_RECEP_F3_4"/>
    <property type="match status" value="1"/>
</dbReference>
<evidence type="ECO:0000256" key="1">
    <source>
        <dbReference type="ARBA" id="ARBA00004141"/>
    </source>
</evidence>